<feature type="domain" description="GGDEF" evidence="5">
    <location>
        <begin position="183"/>
        <end position="312"/>
    </location>
</feature>
<dbReference type="EMBL" id="CP094302">
    <property type="protein sequence ID" value="WHP82700.1"/>
    <property type="molecule type" value="Genomic_DNA"/>
</dbReference>
<keyword evidence="7" id="KW-1185">Reference proteome</keyword>
<reference evidence="6 7" key="1">
    <citation type="submission" date="2022-03" db="EMBL/GenBank/DDBJ databases">
        <title>Survey of Intraspecific Variation of Edwardsiella anguillarum Isolates from Non-Anguillid Fish Host Originating from Varied Geographic Locations.</title>
        <authorList>
            <person name="Armwood A.R."/>
            <person name="Woodyard E."/>
            <person name="Waldbieser G.C."/>
            <person name="Camus A.C."/>
            <person name="Divya D."/>
            <person name="Tekedar H."/>
            <person name="Soto E."/>
            <person name="Stein C."/>
            <person name="Ucko M."/>
            <person name="Ware C."/>
            <person name="Griffin M.J."/>
        </authorList>
    </citation>
    <scope>NUCLEOTIDE SEQUENCE [LARGE SCALE GENOMIC DNA]</scope>
    <source>
        <strain evidence="6 7">R18-35-2</strain>
    </source>
</reference>
<dbReference type="Pfam" id="PF00990">
    <property type="entry name" value="GGDEF"/>
    <property type="match status" value="1"/>
</dbReference>
<keyword evidence="4" id="KW-1133">Transmembrane helix</keyword>
<feature type="transmembrane region" description="Helical" evidence="4">
    <location>
        <begin position="31"/>
        <end position="51"/>
    </location>
</feature>
<evidence type="ECO:0000313" key="7">
    <source>
        <dbReference type="Proteomes" id="UP001238370"/>
    </source>
</evidence>
<dbReference type="InterPro" id="IPR000160">
    <property type="entry name" value="GGDEF_dom"/>
</dbReference>
<comment type="catalytic activity">
    <reaction evidence="3">
        <text>2 GTP = 3',3'-c-di-GMP + 2 diphosphate</text>
        <dbReference type="Rhea" id="RHEA:24898"/>
        <dbReference type="ChEBI" id="CHEBI:33019"/>
        <dbReference type="ChEBI" id="CHEBI:37565"/>
        <dbReference type="ChEBI" id="CHEBI:58805"/>
        <dbReference type="EC" id="2.7.7.65"/>
    </reaction>
</comment>
<proteinExistence type="predicted"/>
<evidence type="ECO:0000256" key="2">
    <source>
        <dbReference type="ARBA" id="ARBA00012528"/>
    </source>
</evidence>
<dbReference type="SUPFAM" id="SSF55073">
    <property type="entry name" value="Nucleotide cyclase"/>
    <property type="match status" value="1"/>
</dbReference>
<sequence length="314" mass="35883">MRDLFGDRRLRSMAEYSDPMLPRRGFTRLRALYLLSLGLLLLLLIMLHLLYLPHYPVQRFNGFAFSLELVEYLTVLLMLVVVQFSALDRRSYWVLNSGLTLWILSGVLDVLDEIVQQPVWLGNLEDVLRAIGMVMCAWGGICTLRYLARVRGRLRYLALFDDLTGLPNRRHFYTSLMSQPLPRHFSLFIIDLDHFKQINDEFGHAVGDRVLCQFGRVLHSEFVAPAFPARIGGEEFAVILESEDRAWLETRAARLLQQASMVRVTEQRGLTVSIGVGSYAAGETLAHFVARVDGALYQAKDAGRNRYRWSPPPP</sequence>
<comment type="pathway">
    <text evidence="1">Purine metabolism; 3',5'-cyclic di-GMP biosynthesis.</text>
</comment>
<organism evidence="6 7">
    <name type="scientific">Edwardsiella anguillarum</name>
    <dbReference type="NCBI Taxonomy" id="1821960"/>
    <lineage>
        <taxon>Bacteria</taxon>
        <taxon>Pseudomonadati</taxon>
        <taxon>Pseudomonadota</taxon>
        <taxon>Gammaproteobacteria</taxon>
        <taxon>Enterobacterales</taxon>
        <taxon>Hafniaceae</taxon>
        <taxon>Edwardsiella</taxon>
    </lineage>
</organism>
<evidence type="ECO:0000256" key="4">
    <source>
        <dbReference type="SAM" id="Phobius"/>
    </source>
</evidence>
<keyword evidence="4" id="KW-0472">Membrane</keyword>
<evidence type="ECO:0000256" key="1">
    <source>
        <dbReference type="ARBA" id="ARBA00004665"/>
    </source>
</evidence>
<accession>A0ABY8SAU2</accession>
<gene>
    <name evidence="6" type="ORF">MQ095_12910</name>
</gene>
<dbReference type="PROSITE" id="PS50887">
    <property type="entry name" value="GGDEF"/>
    <property type="match status" value="1"/>
</dbReference>
<dbReference type="CDD" id="cd01949">
    <property type="entry name" value="GGDEF"/>
    <property type="match status" value="1"/>
</dbReference>
<feature type="transmembrane region" description="Helical" evidence="4">
    <location>
        <begin position="63"/>
        <end position="84"/>
    </location>
</feature>
<dbReference type="Proteomes" id="UP001238370">
    <property type="component" value="Chromosome"/>
</dbReference>
<evidence type="ECO:0000259" key="5">
    <source>
        <dbReference type="PROSITE" id="PS50887"/>
    </source>
</evidence>
<dbReference type="SMART" id="SM00267">
    <property type="entry name" value="GGDEF"/>
    <property type="match status" value="1"/>
</dbReference>
<dbReference type="InterPro" id="IPR029787">
    <property type="entry name" value="Nucleotide_cyclase"/>
</dbReference>
<dbReference type="InterPro" id="IPR050469">
    <property type="entry name" value="Diguanylate_Cyclase"/>
</dbReference>
<feature type="transmembrane region" description="Helical" evidence="4">
    <location>
        <begin position="128"/>
        <end position="148"/>
    </location>
</feature>
<dbReference type="RefSeq" id="WP_283291820.1">
    <property type="nucleotide sequence ID" value="NZ_CP094302.2"/>
</dbReference>
<dbReference type="PANTHER" id="PTHR45138">
    <property type="entry name" value="REGULATORY COMPONENTS OF SENSORY TRANSDUCTION SYSTEM"/>
    <property type="match status" value="1"/>
</dbReference>
<evidence type="ECO:0000256" key="3">
    <source>
        <dbReference type="ARBA" id="ARBA00034247"/>
    </source>
</evidence>
<evidence type="ECO:0000313" key="6">
    <source>
        <dbReference type="EMBL" id="WHP82700.1"/>
    </source>
</evidence>
<dbReference type="NCBIfam" id="TIGR00254">
    <property type="entry name" value="GGDEF"/>
    <property type="match status" value="1"/>
</dbReference>
<feature type="transmembrane region" description="Helical" evidence="4">
    <location>
        <begin position="91"/>
        <end position="108"/>
    </location>
</feature>
<protein>
    <recommendedName>
        <fullName evidence="2">diguanylate cyclase</fullName>
        <ecNumber evidence="2">2.7.7.65</ecNumber>
    </recommendedName>
</protein>
<dbReference type="InterPro" id="IPR043128">
    <property type="entry name" value="Rev_trsase/Diguanyl_cyclase"/>
</dbReference>
<dbReference type="Gene3D" id="3.30.70.270">
    <property type="match status" value="1"/>
</dbReference>
<name>A0ABY8SAU2_9GAMM</name>
<keyword evidence="4" id="KW-0812">Transmembrane</keyword>
<dbReference type="EC" id="2.7.7.65" evidence="2"/>
<dbReference type="PANTHER" id="PTHR45138:SF9">
    <property type="entry name" value="DIGUANYLATE CYCLASE DGCM-RELATED"/>
    <property type="match status" value="1"/>
</dbReference>